<protein>
    <submittedName>
        <fullName evidence="1">Uncharacterized protein</fullName>
    </submittedName>
</protein>
<accession>A0A085ZC65</accession>
<name>A0A085ZC65_9FLAO</name>
<dbReference type="AlphaFoldDB" id="A0A085ZC65"/>
<organism evidence="1 2">
    <name type="scientific">Chryseobacterium luteum</name>
    <dbReference type="NCBI Taxonomy" id="421531"/>
    <lineage>
        <taxon>Bacteria</taxon>
        <taxon>Pseudomonadati</taxon>
        <taxon>Bacteroidota</taxon>
        <taxon>Flavobacteriia</taxon>
        <taxon>Flavobacteriales</taxon>
        <taxon>Weeksellaceae</taxon>
        <taxon>Chryseobacterium group</taxon>
        <taxon>Chryseobacterium</taxon>
    </lineage>
</organism>
<comment type="caution">
    <text evidence="1">The sequence shown here is derived from an EMBL/GenBank/DDBJ whole genome shotgun (WGS) entry which is preliminary data.</text>
</comment>
<evidence type="ECO:0000313" key="1">
    <source>
        <dbReference type="EMBL" id="KFF02029.1"/>
    </source>
</evidence>
<dbReference type="EMBL" id="JPRO01000014">
    <property type="protein sequence ID" value="KFF02029.1"/>
    <property type="molecule type" value="Genomic_DNA"/>
</dbReference>
<proteinExistence type="predicted"/>
<keyword evidence="2" id="KW-1185">Reference proteome</keyword>
<dbReference type="eggNOG" id="COG3209">
    <property type="taxonomic scope" value="Bacteria"/>
</dbReference>
<gene>
    <name evidence="1" type="ORF">IX38_16185</name>
</gene>
<reference evidence="1 2" key="1">
    <citation type="submission" date="2014-07" db="EMBL/GenBank/DDBJ databases">
        <title>Genome of Chryseobacterium luteum DSM 18605.</title>
        <authorList>
            <person name="Stropko S.J."/>
            <person name="Pipes S.E."/>
            <person name="Newman J.D."/>
        </authorList>
    </citation>
    <scope>NUCLEOTIDE SEQUENCE [LARGE SCALE GENOMIC DNA]</scope>
    <source>
        <strain evidence="1 2">DSM 18605</strain>
    </source>
</reference>
<evidence type="ECO:0000313" key="2">
    <source>
        <dbReference type="Proteomes" id="UP000028703"/>
    </source>
</evidence>
<dbReference type="Proteomes" id="UP000028703">
    <property type="component" value="Unassembled WGS sequence"/>
</dbReference>
<dbReference type="STRING" id="421531.IX38_16185"/>
<sequence length="138" mass="16617">MVEVVIKIFSQWRKKILGINEVLTHNNIIVWQRIYLPKGTFISLEQLDLTMGHEIFHSILNNARLFDVEELTATHQRVRVHEYYTSRWEQQYIMFRKWEKLNLNMGAFNTEVSNFKSFDILKPKIQPIFNNYLKSTLK</sequence>